<protein>
    <submittedName>
        <fullName evidence="1">Uncharacterized protein</fullName>
    </submittedName>
</protein>
<evidence type="ECO:0000313" key="1">
    <source>
        <dbReference type="EMBL" id="ALP40340.1"/>
    </source>
</evidence>
<gene>
    <name evidence="1" type="ORF">WL1483_921</name>
</gene>
<dbReference type="PATRIC" id="fig|652.5.peg.3553"/>
<dbReference type="Proteomes" id="UP000058114">
    <property type="component" value="Chromosome"/>
</dbReference>
<proteinExistence type="predicted"/>
<organism evidence="1 2">
    <name type="scientific">Aeromonas schubertii</name>
    <dbReference type="NCBI Taxonomy" id="652"/>
    <lineage>
        <taxon>Bacteria</taxon>
        <taxon>Pseudomonadati</taxon>
        <taxon>Pseudomonadota</taxon>
        <taxon>Gammaproteobacteria</taxon>
        <taxon>Aeromonadales</taxon>
        <taxon>Aeromonadaceae</taxon>
        <taxon>Aeromonas</taxon>
    </lineage>
</organism>
<dbReference type="KEGG" id="asr:WL1483_921"/>
<name>A0A0S2SF76_9GAMM</name>
<accession>A0A0S2SF76</accession>
<dbReference type="EMBL" id="CP013067">
    <property type="protein sequence ID" value="ALP40340.1"/>
    <property type="molecule type" value="Genomic_DNA"/>
</dbReference>
<sequence>MALFQGDLANVVITLLEQEPDHRLYLQNLIIGLHQQGVETDNQQKSAGDHIHDGFMAGKI</sequence>
<reference evidence="2" key="1">
    <citation type="submission" date="2015-10" db="EMBL/GenBank/DDBJ databases">
        <title>Complete Genome Sequence of Aeromonas schubertii strain WL1483.</title>
        <authorList>
            <person name="Liu L."/>
        </authorList>
    </citation>
    <scope>NUCLEOTIDE SEQUENCE [LARGE SCALE GENOMIC DNA]</scope>
    <source>
        <strain evidence="2">WL1483</strain>
    </source>
</reference>
<dbReference type="AlphaFoldDB" id="A0A0S2SF76"/>
<reference evidence="1 2" key="2">
    <citation type="journal article" date="2016" name="Genome Announc.">
        <title>Complete Genome Sequence of the Highly Virulent Aeromonas schubertii Strain WL1483, Isolated from Diseased Snakehead Fish (Channa argus) in China.</title>
        <authorList>
            <person name="Liu L."/>
            <person name="Li N."/>
            <person name="Zhang D."/>
            <person name="Fu X."/>
            <person name="Shi C."/>
            <person name="Lin Q."/>
            <person name="Hao G."/>
        </authorList>
    </citation>
    <scope>NUCLEOTIDE SEQUENCE [LARGE SCALE GENOMIC DNA]</scope>
    <source>
        <strain evidence="1 2">WL1483</strain>
    </source>
</reference>
<evidence type="ECO:0000313" key="2">
    <source>
        <dbReference type="Proteomes" id="UP000058114"/>
    </source>
</evidence>